<name>A0A194S9F8_RHOGW</name>
<dbReference type="PANTHER" id="PTHR37543">
    <property type="entry name" value="CCCH ZINC FINGER DNA BINDING PROTEIN (AFU_ORTHOLOGUE AFUA_5G12760)"/>
    <property type="match status" value="1"/>
</dbReference>
<evidence type="ECO:0000313" key="4">
    <source>
        <dbReference type="EMBL" id="KPV76031.1"/>
    </source>
</evidence>
<keyword evidence="5" id="KW-1185">Reference proteome</keyword>
<feature type="region of interest" description="Disordered" evidence="2">
    <location>
        <begin position="338"/>
        <end position="384"/>
    </location>
</feature>
<dbReference type="RefSeq" id="XP_018272080.1">
    <property type="nucleotide sequence ID" value="XM_018416633.1"/>
</dbReference>
<evidence type="ECO:0000313" key="5">
    <source>
        <dbReference type="Proteomes" id="UP000053890"/>
    </source>
</evidence>
<evidence type="ECO:0000259" key="3">
    <source>
        <dbReference type="Pfam" id="PF25540"/>
    </source>
</evidence>
<dbReference type="AlphaFoldDB" id="A0A194S9F8"/>
<reference evidence="4 5" key="1">
    <citation type="journal article" date="2015" name="Front. Microbiol.">
        <title>Genome sequence of the plant growth promoting endophytic yeast Rhodotorula graminis WP1.</title>
        <authorList>
            <person name="Firrincieli A."/>
            <person name="Otillar R."/>
            <person name="Salamov A."/>
            <person name="Schmutz J."/>
            <person name="Khan Z."/>
            <person name="Redman R.S."/>
            <person name="Fleck N.D."/>
            <person name="Lindquist E."/>
            <person name="Grigoriev I.V."/>
            <person name="Doty S.L."/>
        </authorList>
    </citation>
    <scope>NUCLEOTIDE SEQUENCE [LARGE SCALE GENOMIC DNA]</scope>
    <source>
        <strain evidence="4 5">WP1</strain>
    </source>
</reference>
<feature type="coiled-coil region" evidence="1">
    <location>
        <begin position="38"/>
        <end position="120"/>
    </location>
</feature>
<proteinExistence type="predicted"/>
<organism evidence="4 5">
    <name type="scientific">Rhodotorula graminis (strain WP1)</name>
    <dbReference type="NCBI Taxonomy" id="578459"/>
    <lineage>
        <taxon>Eukaryota</taxon>
        <taxon>Fungi</taxon>
        <taxon>Dikarya</taxon>
        <taxon>Basidiomycota</taxon>
        <taxon>Pucciniomycotina</taxon>
        <taxon>Microbotryomycetes</taxon>
        <taxon>Sporidiobolales</taxon>
        <taxon>Sporidiobolaceae</taxon>
        <taxon>Rhodotorula</taxon>
    </lineage>
</organism>
<dbReference type="GeneID" id="28977081"/>
<sequence length="471" mass="51284">MQSGMVGAAPSIAQQVQDQTERDCETWQDLITAQDDFVATLLQHRAELQHRLAEAQQQSSALKEQSASARAEQERLVGIGQLEAQVAQARETYQEHLKAQEEAEKTLANLDAQLAQLNLRSTQPVEPLKAGVRAKADRSPPLVLVLINGTVAPFSDALIQKGTAGGREASSVLRGQIELDTSSLSTEGDVKLLCFLYYDRLQVIPSLERSRVISNPSTWRNFVDGFSRVTGNFIIDVANSAPAEEHMAAVLSKVGFMTNVQQVYLAGVHPEHGVSDVVEQQPDATAQLGEAFLDQVMPKINLVRHLPLPAMDELADSTIELAGVFESSIALPTDATSRIPASLPTSRSAYPAASSSSRPAPATTYGGSTPSVVAPSTSQKRPVINPNKSLMNQNPPLCFWTYLAPQGCSARHCDRSHDYRLTPAEQRRLRDTVKKLYPCSELRKTGKCTYAAKHGGSCMFAHDVKAMPRFD</sequence>
<dbReference type="STRING" id="578459.A0A194S9F8"/>
<dbReference type="OMA" id="CRNERDC"/>
<feature type="compositionally biased region" description="Low complexity" evidence="2">
    <location>
        <begin position="344"/>
        <end position="365"/>
    </location>
</feature>
<feature type="domain" description="DUF7923" evidence="3">
    <location>
        <begin position="139"/>
        <end position="271"/>
    </location>
</feature>
<protein>
    <recommendedName>
        <fullName evidence="3">DUF7923 domain-containing protein</fullName>
    </recommendedName>
</protein>
<dbReference type="Pfam" id="PF25540">
    <property type="entry name" value="DUF7923"/>
    <property type="match status" value="1"/>
</dbReference>
<dbReference type="EMBL" id="KQ474077">
    <property type="protein sequence ID" value="KPV76031.1"/>
    <property type="molecule type" value="Genomic_DNA"/>
</dbReference>
<dbReference type="InterPro" id="IPR057683">
    <property type="entry name" value="DUF7923"/>
</dbReference>
<feature type="compositionally biased region" description="Polar residues" evidence="2">
    <location>
        <begin position="366"/>
        <end position="384"/>
    </location>
</feature>
<dbReference type="OrthoDB" id="2270193at2759"/>
<accession>A0A194S9F8</accession>
<dbReference type="PANTHER" id="PTHR37543:SF1">
    <property type="entry name" value="CCCH ZINC FINGER DNA BINDING PROTEIN (AFU_ORTHOLOGUE AFUA_5G12760)"/>
    <property type="match status" value="1"/>
</dbReference>
<evidence type="ECO:0000256" key="1">
    <source>
        <dbReference type="SAM" id="Coils"/>
    </source>
</evidence>
<dbReference type="Proteomes" id="UP000053890">
    <property type="component" value="Unassembled WGS sequence"/>
</dbReference>
<keyword evidence="1" id="KW-0175">Coiled coil</keyword>
<gene>
    <name evidence="4" type="ORF">RHOBADRAFT_53031</name>
</gene>
<evidence type="ECO:0000256" key="2">
    <source>
        <dbReference type="SAM" id="MobiDB-lite"/>
    </source>
</evidence>